<proteinExistence type="predicted"/>
<organism evidence="1">
    <name type="scientific">Anguilla anguilla</name>
    <name type="common">European freshwater eel</name>
    <name type="synonym">Muraena anguilla</name>
    <dbReference type="NCBI Taxonomy" id="7936"/>
    <lineage>
        <taxon>Eukaryota</taxon>
        <taxon>Metazoa</taxon>
        <taxon>Chordata</taxon>
        <taxon>Craniata</taxon>
        <taxon>Vertebrata</taxon>
        <taxon>Euteleostomi</taxon>
        <taxon>Actinopterygii</taxon>
        <taxon>Neopterygii</taxon>
        <taxon>Teleostei</taxon>
        <taxon>Anguilliformes</taxon>
        <taxon>Anguillidae</taxon>
        <taxon>Anguilla</taxon>
    </lineage>
</organism>
<reference evidence="1" key="1">
    <citation type="submission" date="2014-11" db="EMBL/GenBank/DDBJ databases">
        <authorList>
            <person name="Amaro Gonzalez C."/>
        </authorList>
    </citation>
    <scope>NUCLEOTIDE SEQUENCE</scope>
</reference>
<evidence type="ECO:0000313" key="1">
    <source>
        <dbReference type="EMBL" id="JAH60867.1"/>
    </source>
</evidence>
<sequence length="62" mass="7267">MLGLIKARIWHENQKQTGILLPRLVLKDHPLRDLLEIVSTKNRLIFCYTLFKVVPVPSFCYS</sequence>
<dbReference type="EMBL" id="GBXM01047710">
    <property type="protein sequence ID" value="JAH60867.1"/>
    <property type="molecule type" value="Transcribed_RNA"/>
</dbReference>
<protein>
    <submittedName>
        <fullName evidence="1">Uncharacterized protein</fullName>
    </submittedName>
</protein>
<accession>A0A0E9U555</accession>
<dbReference type="AlphaFoldDB" id="A0A0E9U555"/>
<name>A0A0E9U555_ANGAN</name>
<reference evidence="1" key="2">
    <citation type="journal article" date="2015" name="Fish Shellfish Immunol.">
        <title>Early steps in the European eel (Anguilla anguilla)-Vibrio vulnificus interaction in the gills: Role of the RtxA13 toxin.</title>
        <authorList>
            <person name="Callol A."/>
            <person name="Pajuelo D."/>
            <person name="Ebbesson L."/>
            <person name="Teles M."/>
            <person name="MacKenzie S."/>
            <person name="Amaro C."/>
        </authorList>
    </citation>
    <scope>NUCLEOTIDE SEQUENCE</scope>
</reference>